<dbReference type="GO" id="GO:0005886">
    <property type="term" value="C:plasma membrane"/>
    <property type="evidence" value="ECO:0007669"/>
    <property type="project" value="TreeGrafter"/>
</dbReference>
<dbReference type="GO" id="GO:0004016">
    <property type="term" value="F:adenylate cyclase activity"/>
    <property type="evidence" value="ECO:0007669"/>
    <property type="project" value="TreeGrafter"/>
</dbReference>
<dbReference type="GO" id="GO:0007168">
    <property type="term" value="P:receptor guanylyl cyclase signaling pathway"/>
    <property type="evidence" value="ECO:0007669"/>
    <property type="project" value="TreeGrafter"/>
</dbReference>
<dbReference type="SUPFAM" id="SSF55073">
    <property type="entry name" value="Nucleotide cyclase"/>
    <property type="match status" value="1"/>
</dbReference>
<dbReference type="PANTHER" id="PTHR11920">
    <property type="entry name" value="GUANYLYL CYCLASE"/>
    <property type="match status" value="1"/>
</dbReference>
<keyword evidence="2 8" id="KW-0812">Transmembrane</keyword>
<dbReference type="PANTHER" id="PTHR11920:SF335">
    <property type="entry name" value="GUANYLATE CYCLASE"/>
    <property type="match status" value="1"/>
</dbReference>
<dbReference type="Gene3D" id="3.30.70.1230">
    <property type="entry name" value="Nucleotide cyclase"/>
    <property type="match status" value="1"/>
</dbReference>
<dbReference type="CDD" id="cd07302">
    <property type="entry name" value="CHD"/>
    <property type="match status" value="1"/>
</dbReference>
<feature type="region of interest" description="Disordered" evidence="7">
    <location>
        <begin position="1"/>
        <end position="23"/>
    </location>
</feature>
<comment type="subcellular location">
    <subcellularLocation>
        <location evidence="1">Membrane</location>
    </subcellularLocation>
</comment>
<dbReference type="AlphaFoldDB" id="A0A9N8EM87"/>
<keyword evidence="6" id="KW-0456">Lyase</keyword>
<evidence type="ECO:0000256" key="2">
    <source>
        <dbReference type="ARBA" id="ARBA00022692"/>
    </source>
</evidence>
<dbReference type="InterPro" id="IPR050401">
    <property type="entry name" value="Cyclic_nucleotide_synthase"/>
</dbReference>
<dbReference type="GO" id="GO:0035556">
    <property type="term" value="P:intracellular signal transduction"/>
    <property type="evidence" value="ECO:0007669"/>
    <property type="project" value="InterPro"/>
</dbReference>
<feature type="transmembrane region" description="Helical" evidence="8">
    <location>
        <begin position="59"/>
        <end position="81"/>
    </location>
</feature>
<feature type="domain" description="Guanylate cyclase" evidence="9">
    <location>
        <begin position="574"/>
        <end position="709"/>
    </location>
</feature>
<protein>
    <submittedName>
        <fullName evidence="10">Receptor-type guanylate cyclase gcy</fullName>
    </submittedName>
</protein>
<feature type="transmembrane region" description="Helical" evidence="8">
    <location>
        <begin position="466"/>
        <end position="486"/>
    </location>
</feature>
<dbReference type="OrthoDB" id="60033at2759"/>
<evidence type="ECO:0000256" key="4">
    <source>
        <dbReference type="ARBA" id="ARBA00022989"/>
    </source>
</evidence>
<reference evidence="10" key="1">
    <citation type="submission" date="2020-06" db="EMBL/GenBank/DDBJ databases">
        <authorList>
            <consortium name="Plant Systems Biology data submission"/>
        </authorList>
    </citation>
    <scope>NUCLEOTIDE SEQUENCE</scope>
    <source>
        <strain evidence="10">D6</strain>
    </source>
</reference>
<evidence type="ECO:0000256" key="1">
    <source>
        <dbReference type="ARBA" id="ARBA00004370"/>
    </source>
</evidence>
<dbReference type="EMBL" id="CAICTM010001445">
    <property type="protein sequence ID" value="CAB9523712.1"/>
    <property type="molecule type" value="Genomic_DNA"/>
</dbReference>
<name>A0A9N8EM87_9STRA</name>
<accession>A0A9N8EM87</accession>
<evidence type="ECO:0000256" key="6">
    <source>
        <dbReference type="ARBA" id="ARBA00023239"/>
    </source>
</evidence>
<sequence>MNLVPETTLPVIKPGSSETGSTGDVEAFLDDSASSVHDEGEDQKEKVVIARAETRKVGYLRVALFLCLLCVAGCISFAMFWKGKESEQNEFESYAKEACRKVVSTFQSSAARRIGTIASFTTSIASNAAARGESWPNVTVPDFEMQASMILDLAAVMSITVLPVVTGENMQGWVEYTLQNKAWFNQSLAFQEANGVNYSLPDWKKDVDKMKKVVGTIPNNGFEDGLFRPSTGRAHLNASDETGPFFPWWQFAPVMPVSGLVNYDTSMHSTRKYPIRALMETGGAVISNAFDYANTSHPGYAGKQLFLNLILKHWSVGGKHYQEGPVSDLYFPVFDMGGASNIGLDDKKVVAMMTAYIYWQAYFEDILPPNTKPVVVVLENVCGGPEKGVPVEQQFTYEVNGERAEYIGAGDLHDPSYDYLKETTGWQGFLSGDFAPEDLMQGQCFYNVHAYPSRQMEDSLRTNEPLYFMLVVLATFAVTSLVFMLYDHYVEQRQQVVMTKAVQSTEVVQELFPENVRERLFEEEAKASKKTSNFPFLHEVKPDDSITAASSRMSTTSDPNHARDVVADLYQNCTVYFADIAGFTKWSSNREPTHVFQLLETLYGAFDRLAKRHKVFKVETIGDCYLGITGLPQPQKDHAVIMVKFAGACVEKMTQLTQTDLVEHLGEETSQLKLRVGIHSGPVTAGVLRGERARYQIFGDTVNTASRMESNSLPGMIQVSAETANLLRAANRGAWLTPREGGIEAKGKGSLDTYWVQPKATAYTASTTSVPISCDASSRIVDEASEKSGISL</sequence>
<dbReference type="Pfam" id="PF00211">
    <property type="entry name" value="Guanylate_cyc"/>
    <property type="match status" value="1"/>
</dbReference>
<evidence type="ECO:0000259" key="9">
    <source>
        <dbReference type="PROSITE" id="PS50125"/>
    </source>
</evidence>
<evidence type="ECO:0000256" key="8">
    <source>
        <dbReference type="SAM" id="Phobius"/>
    </source>
</evidence>
<dbReference type="InterPro" id="IPR001054">
    <property type="entry name" value="A/G_cyclase"/>
</dbReference>
<organism evidence="10 11">
    <name type="scientific">Seminavis robusta</name>
    <dbReference type="NCBI Taxonomy" id="568900"/>
    <lineage>
        <taxon>Eukaryota</taxon>
        <taxon>Sar</taxon>
        <taxon>Stramenopiles</taxon>
        <taxon>Ochrophyta</taxon>
        <taxon>Bacillariophyta</taxon>
        <taxon>Bacillariophyceae</taxon>
        <taxon>Bacillariophycidae</taxon>
        <taxon>Naviculales</taxon>
        <taxon>Naviculaceae</taxon>
        <taxon>Seminavis</taxon>
    </lineage>
</organism>
<gene>
    <name evidence="10" type="ORF">SEMRO_1447_G273560.1</name>
</gene>
<evidence type="ECO:0000256" key="7">
    <source>
        <dbReference type="SAM" id="MobiDB-lite"/>
    </source>
</evidence>
<dbReference type="InterPro" id="IPR029787">
    <property type="entry name" value="Nucleotide_cyclase"/>
</dbReference>
<keyword evidence="11" id="KW-1185">Reference proteome</keyword>
<dbReference type="GO" id="GO:0001653">
    <property type="term" value="F:peptide receptor activity"/>
    <property type="evidence" value="ECO:0007669"/>
    <property type="project" value="TreeGrafter"/>
</dbReference>
<dbReference type="PROSITE" id="PS50125">
    <property type="entry name" value="GUANYLATE_CYCLASE_2"/>
    <property type="match status" value="1"/>
</dbReference>
<dbReference type="GO" id="GO:0004383">
    <property type="term" value="F:guanylate cyclase activity"/>
    <property type="evidence" value="ECO:0007669"/>
    <property type="project" value="TreeGrafter"/>
</dbReference>
<dbReference type="SMART" id="SM00044">
    <property type="entry name" value="CYCc"/>
    <property type="match status" value="1"/>
</dbReference>
<evidence type="ECO:0000313" key="11">
    <source>
        <dbReference type="Proteomes" id="UP001153069"/>
    </source>
</evidence>
<keyword evidence="3" id="KW-0547">Nucleotide-binding</keyword>
<keyword evidence="10" id="KW-0675">Receptor</keyword>
<evidence type="ECO:0000313" key="10">
    <source>
        <dbReference type="EMBL" id="CAB9523712.1"/>
    </source>
</evidence>
<proteinExistence type="predicted"/>
<keyword evidence="4 8" id="KW-1133">Transmembrane helix</keyword>
<evidence type="ECO:0000256" key="5">
    <source>
        <dbReference type="ARBA" id="ARBA00023136"/>
    </source>
</evidence>
<evidence type="ECO:0000256" key="3">
    <source>
        <dbReference type="ARBA" id="ARBA00022741"/>
    </source>
</evidence>
<keyword evidence="5 8" id="KW-0472">Membrane</keyword>
<dbReference type="Proteomes" id="UP001153069">
    <property type="component" value="Unassembled WGS sequence"/>
</dbReference>
<comment type="caution">
    <text evidence="10">The sequence shown here is derived from an EMBL/GenBank/DDBJ whole genome shotgun (WGS) entry which is preliminary data.</text>
</comment>
<dbReference type="GO" id="GO:0000166">
    <property type="term" value="F:nucleotide binding"/>
    <property type="evidence" value="ECO:0007669"/>
    <property type="project" value="UniProtKB-KW"/>
</dbReference>